<proteinExistence type="predicted"/>
<dbReference type="EMBL" id="MT144596">
    <property type="protein sequence ID" value="QJH94128.1"/>
    <property type="molecule type" value="Genomic_DNA"/>
</dbReference>
<gene>
    <name evidence="1" type="ORF">TM448A00151_0008</name>
    <name evidence="2" type="ORF">TM448B00189_0021</name>
</gene>
<evidence type="ECO:0000313" key="2">
    <source>
        <dbReference type="EMBL" id="QJH94128.1"/>
    </source>
</evidence>
<protein>
    <submittedName>
        <fullName evidence="1">Uncharacterized protein</fullName>
    </submittedName>
</protein>
<accession>A0A6H1ZBH3</accession>
<sequence length="189" mass="22025">MSLSYNAENHTYYYKGKLVPSVNQILKSEGVIPDFTFPAAKAKCTLGTYVHQAIDLHFQQILDESSLQGKVKDYFNGFRKFQSHLSINPVAVEKKMYSERWGFAGTPDFFTDKILYDIKCSATIYPYYSLTLAAYKILTEEDLGHEIEETIIVKLMPNDYKLEVIKPKKQEFLAFLNTYQWKQKYLREV</sequence>
<dbReference type="AlphaFoldDB" id="A0A6H1ZBH3"/>
<reference evidence="1" key="1">
    <citation type="submission" date="2020-03" db="EMBL/GenBank/DDBJ databases">
        <title>The deep terrestrial virosphere.</title>
        <authorList>
            <person name="Holmfeldt K."/>
            <person name="Nilsson E."/>
            <person name="Simone D."/>
            <person name="Lopez-Fernandez M."/>
            <person name="Wu X."/>
            <person name="de Brujin I."/>
            <person name="Lundin D."/>
            <person name="Andersson A."/>
            <person name="Bertilsson S."/>
            <person name="Dopson M."/>
        </authorList>
    </citation>
    <scope>NUCLEOTIDE SEQUENCE</scope>
    <source>
        <strain evidence="1">TM448A00151</strain>
        <strain evidence="2">TM448B00189</strain>
    </source>
</reference>
<organism evidence="1">
    <name type="scientific">viral metagenome</name>
    <dbReference type="NCBI Taxonomy" id="1070528"/>
    <lineage>
        <taxon>unclassified sequences</taxon>
        <taxon>metagenomes</taxon>
        <taxon>organismal metagenomes</taxon>
    </lineage>
</organism>
<evidence type="ECO:0000313" key="1">
    <source>
        <dbReference type="EMBL" id="QJA44809.1"/>
    </source>
</evidence>
<dbReference type="EMBL" id="MT143981">
    <property type="protein sequence ID" value="QJA44809.1"/>
    <property type="molecule type" value="Genomic_DNA"/>
</dbReference>
<name>A0A6H1ZBH3_9ZZZZ</name>